<feature type="transmembrane region" description="Helical" evidence="6">
    <location>
        <begin position="278"/>
        <end position="300"/>
    </location>
</feature>
<dbReference type="Pfam" id="PF00482">
    <property type="entry name" value="T2SSF"/>
    <property type="match status" value="1"/>
</dbReference>
<reference evidence="8 9" key="1">
    <citation type="journal article" date="2016" name="Genome Announc.">
        <title>Draft Genome Sequence of Planomonospora sphaerica JCM9374, a Rare Actinomycete.</title>
        <authorList>
            <person name="Dohra H."/>
            <person name="Suzuki T."/>
            <person name="Inoue Y."/>
            <person name="Kodani S."/>
        </authorList>
    </citation>
    <scope>NUCLEOTIDE SEQUENCE [LARGE SCALE GENOMIC DNA]</scope>
    <source>
        <strain evidence="8 9">JCM 9374</strain>
    </source>
</reference>
<keyword evidence="2" id="KW-1003">Cell membrane</keyword>
<reference evidence="9" key="2">
    <citation type="submission" date="2016-04" db="EMBL/GenBank/DDBJ databases">
        <title>Planomonospora sphaerica JCM9374 whole genome shotgun sequence.</title>
        <authorList>
            <person name="Suzuki T."/>
            <person name="Dohra H."/>
            <person name="Kodani S."/>
        </authorList>
    </citation>
    <scope>NUCLEOTIDE SEQUENCE [LARGE SCALE GENOMIC DNA]</scope>
    <source>
        <strain evidence="9">JCM 9374</strain>
    </source>
</reference>
<keyword evidence="4 6" id="KW-1133">Transmembrane helix</keyword>
<dbReference type="AlphaFoldDB" id="A0A161MFQ0"/>
<dbReference type="EMBL" id="BDCX01000027">
    <property type="protein sequence ID" value="GAT71333.1"/>
    <property type="molecule type" value="Genomic_DNA"/>
</dbReference>
<evidence type="ECO:0000259" key="7">
    <source>
        <dbReference type="Pfam" id="PF00482"/>
    </source>
</evidence>
<feature type="transmembrane region" description="Helical" evidence="6">
    <location>
        <begin position="6"/>
        <end position="24"/>
    </location>
</feature>
<organism evidence="8 9">
    <name type="scientific">Planomonospora sphaerica</name>
    <dbReference type="NCBI Taxonomy" id="161355"/>
    <lineage>
        <taxon>Bacteria</taxon>
        <taxon>Bacillati</taxon>
        <taxon>Actinomycetota</taxon>
        <taxon>Actinomycetes</taxon>
        <taxon>Streptosporangiales</taxon>
        <taxon>Streptosporangiaceae</taxon>
        <taxon>Planomonospora</taxon>
    </lineage>
</organism>
<dbReference type="InterPro" id="IPR018076">
    <property type="entry name" value="T2SS_GspF_dom"/>
</dbReference>
<evidence type="ECO:0000256" key="3">
    <source>
        <dbReference type="ARBA" id="ARBA00022692"/>
    </source>
</evidence>
<feature type="transmembrane region" description="Helical" evidence="6">
    <location>
        <begin position="108"/>
        <end position="126"/>
    </location>
</feature>
<evidence type="ECO:0000256" key="4">
    <source>
        <dbReference type="ARBA" id="ARBA00022989"/>
    </source>
</evidence>
<dbReference type="PANTHER" id="PTHR35007:SF2">
    <property type="entry name" value="PILUS ASSEMBLE PROTEIN"/>
    <property type="match status" value="1"/>
</dbReference>
<protein>
    <submittedName>
        <fullName evidence="8">Type II secretion system protein</fullName>
    </submittedName>
</protein>
<dbReference type="OrthoDB" id="3362351at2"/>
<evidence type="ECO:0000256" key="2">
    <source>
        <dbReference type="ARBA" id="ARBA00022475"/>
    </source>
</evidence>
<gene>
    <name evidence="8" type="ORF">PS9374_07024</name>
</gene>
<comment type="caution">
    <text evidence="8">The sequence shown here is derived from an EMBL/GenBank/DDBJ whole genome shotgun (WGS) entry which is preliminary data.</text>
</comment>
<keyword evidence="9" id="KW-1185">Reference proteome</keyword>
<name>A0A161MFQ0_9ACTN</name>
<evidence type="ECO:0000313" key="8">
    <source>
        <dbReference type="EMBL" id="GAT71333.1"/>
    </source>
</evidence>
<feature type="transmembrane region" description="Helical" evidence="6">
    <location>
        <begin position="132"/>
        <end position="154"/>
    </location>
</feature>
<accession>A0A161MFQ0</accession>
<evidence type="ECO:0000313" key="9">
    <source>
        <dbReference type="Proteomes" id="UP000077701"/>
    </source>
</evidence>
<evidence type="ECO:0000256" key="5">
    <source>
        <dbReference type="ARBA" id="ARBA00023136"/>
    </source>
</evidence>
<dbReference type="STRING" id="161355.PS9374_07024"/>
<proteinExistence type="predicted"/>
<dbReference type="Proteomes" id="UP000077701">
    <property type="component" value="Unassembled WGS sequence"/>
</dbReference>
<dbReference type="RefSeq" id="WP_153054660.1">
    <property type="nucleotide sequence ID" value="NZ_BDCX01000027.1"/>
</dbReference>
<dbReference type="PANTHER" id="PTHR35007">
    <property type="entry name" value="INTEGRAL MEMBRANE PROTEIN-RELATED"/>
    <property type="match status" value="1"/>
</dbReference>
<evidence type="ECO:0000256" key="6">
    <source>
        <dbReference type="SAM" id="Phobius"/>
    </source>
</evidence>
<evidence type="ECO:0000256" key="1">
    <source>
        <dbReference type="ARBA" id="ARBA00004651"/>
    </source>
</evidence>
<feature type="domain" description="Type II secretion system protein GspF" evidence="7">
    <location>
        <begin position="170"/>
        <end position="295"/>
    </location>
</feature>
<sequence>MGALTLMAGFGALIGAVVLAWRALAAGRGGRRVAAARLAAVEDVYGAGAAPPEPAAEPFADRVLRPLAARFGELGRRLTPAGLVARLHRSLSYAGNPPKWPAERVMQAKGLGLAGGALLGPLYGSGLGGSGALIGALAGAAAGFLLPDLLIYNLGVRRQQEIARTLPDVLDMLTVSVEAGLGFDAAVAQVRSNAEGPMAGEFARVLREMQIGKPRSDALRAMAGRTTVVELRGFAAAVVQAGELGVPIANVLREQSREMRLRRRQRAEEAAQKVPIKILFPLLFCLFPALFVIIIGPGALRIMELLGT</sequence>
<keyword evidence="5 6" id="KW-0472">Membrane</keyword>
<comment type="subcellular location">
    <subcellularLocation>
        <location evidence="1">Cell membrane</location>
        <topology evidence="1">Multi-pass membrane protein</topology>
    </subcellularLocation>
</comment>
<keyword evidence="3 6" id="KW-0812">Transmembrane</keyword>
<dbReference type="GO" id="GO:0005886">
    <property type="term" value="C:plasma membrane"/>
    <property type="evidence" value="ECO:0007669"/>
    <property type="project" value="UniProtKB-SubCell"/>
</dbReference>